<name>A0A811L9X2_9BILA</name>
<proteinExistence type="predicted"/>
<dbReference type="EMBL" id="CAJFCW020000005">
    <property type="protein sequence ID" value="CAG9120475.1"/>
    <property type="molecule type" value="Genomic_DNA"/>
</dbReference>
<protein>
    <submittedName>
        <fullName evidence="1">Uncharacterized protein</fullName>
    </submittedName>
</protein>
<dbReference type="Proteomes" id="UP000614601">
    <property type="component" value="Unassembled WGS sequence"/>
</dbReference>
<keyword evidence="2" id="KW-1185">Reference proteome</keyword>
<reference evidence="1" key="1">
    <citation type="submission" date="2020-09" db="EMBL/GenBank/DDBJ databases">
        <authorList>
            <person name="Kikuchi T."/>
        </authorList>
    </citation>
    <scope>NUCLEOTIDE SEQUENCE</scope>
    <source>
        <strain evidence="1">SH1</strain>
    </source>
</reference>
<evidence type="ECO:0000313" key="1">
    <source>
        <dbReference type="EMBL" id="CAD5225143.1"/>
    </source>
</evidence>
<accession>A0A811L9X2</accession>
<comment type="caution">
    <text evidence="1">The sequence shown here is derived from an EMBL/GenBank/DDBJ whole genome shotgun (WGS) entry which is preliminary data.</text>
</comment>
<sequence length="259" mass="30397">MKLSALLQIKSFPTLLGRRADIVLSRSCSPPLSPDSKWMKNVKRPTKPNFRRSKLHYELAVVEDSERLTEVMLPIRRGESILYELYSHIMQKYIKKETSLLGFYHDRLVAAAVTKIHQVRVKTDKLTLETELEQDKFTHYINNGIYNFRRTLMNSALSGFDGKRVMEIQLSWTKKEMDIRGVPELLSNIFAFARRLKCDYVVGLAGMPYREFNLPNSERDDRLFVIEEKIWPADWINSATRPYQKVVEYRIVKLMAYKV</sequence>
<dbReference type="Proteomes" id="UP000783686">
    <property type="component" value="Unassembled WGS sequence"/>
</dbReference>
<evidence type="ECO:0000313" key="2">
    <source>
        <dbReference type="Proteomes" id="UP000614601"/>
    </source>
</evidence>
<dbReference type="AlphaFoldDB" id="A0A811L9X2"/>
<gene>
    <name evidence="1" type="ORF">BOKJ2_LOCUS11431</name>
</gene>
<dbReference type="EMBL" id="CAJFDH010000005">
    <property type="protein sequence ID" value="CAD5225143.1"/>
    <property type="molecule type" value="Genomic_DNA"/>
</dbReference>
<organism evidence="1 2">
    <name type="scientific">Bursaphelenchus okinawaensis</name>
    <dbReference type="NCBI Taxonomy" id="465554"/>
    <lineage>
        <taxon>Eukaryota</taxon>
        <taxon>Metazoa</taxon>
        <taxon>Ecdysozoa</taxon>
        <taxon>Nematoda</taxon>
        <taxon>Chromadorea</taxon>
        <taxon>Rhabditida</taxon>
        <taxon>Tylenchina</taxon>
        <taxon>Tylenchomorpha</taxon>
        <taxon>Aphelenchoidea</taxon>
        <taxon>Aphelenchoididae</taxon>
        <taxon>Bursaphelenchus</taxon>
    </lineage>
</organism>